<proteinExistence type="predicted"/>
<protein>
    <submittedName>
        <fullName evidence="1">Uncharacterized protein</fullName>
    </submittedName>
</protein>
<dbReference type="AlphaFoldDB" id="A0A1Q2CFY0"/>
<name>A0A1Q2CFY0_9ACTN</name>
<dbReference type="KEGG" id="tfl:RPIT_09615"/>
<dbReference type="NCBIfam" id="TIGR03089">
    <property type="entry name" value="TIGR03089 family protein"/>
    <property type="match status" value="1"/>
</dbReference>
<keyword evidence="2" id="KW-1185">Reference proteome</keyword>
<gene>
    <name evidence="1" type="ORF">RPIT_09615</name>
</gene>
<dbReference type="SUPFAM" id="SSF56801">
    <property type="entry name" value="Acetyl-CoA synthetase-like"/>
    <property type="match status" value="1"/>
</dbReference>
<dbReference type="STRING" id="1610493.RPIT_09615"/>
<dbReference type="RefSeq" id="WP_077342650.1">
    <property type="nucleotide sequence ID" value="NZ_CP019605.1"/>
</dbReference>
<dbReference type="Proteomes" id="UP000188324">
    <property type="component" value="Chromosome"/>
</dbReference>
<dbReference type="OrthoDB" id="3396763at2"/>
<reference evidence="1 2" key="1">
    <citation type="journal article" date="2016" name="Int. J. Syst. Evol. Microbiol.">
        <title>Tessaracoccus flavus sp. nov., isolated from the drainage system of a lindane-producing factory.</title>
        <authorList>
            <person name="Kumari R."/>
            <person name="Singh P."/>
            <person name="Schumann P."/>
            <person name="Lal R."/>
        </authorList>
    </citation>
    <scope>NUCLEOTIDE SEQUENCE [LARGE SCALE GENOMIC DNA]</scope>
    <source>
        <strain evidence="1 2">RP1T</strain>
    </source>
</reference>
<evidence type="ECO:0000313" key="1">
    <source>
        <dbReference type="EMBL" id="AQP45013.1"/>
    </source>
</evidence>
<dbReference type="EMBL" id="CP019605">
    <property type="protein sequence ID" value="AQP45013.1"/>
    <property type="molecule type" value="Genomic_DNA"/>
</dbReference>
<evidence type="ECO:0000313" key="2">
    <source>
        <dbReference type="Proteomes" id="UP000188324"/>
    </source>
</evidence>
<accession>A0A1Q2CFY0</accession>
<dbReference type="InterPro" id="IPR017523">
    <property type="entry name" value="Rv3268"/>
</dbReference>
<sequence length="215" mass="22556">MISELQRRLASHGAQPFLTYYDAADGSRIELSAVTFANWVDKTANLIADLGHEDGDPIDVALAESNPGHWVTLVWIAAAWQRGCPVHPGVSGADLLVVGPGDARRAPDTVACSLHPLGIGFPTPPAGALDYREVFAQPDVHDVSPLGTATGWAGQLAPRVEPRDDRLLLADPPAAWSTVADALVAPAMGTGSTVIAVGYDDEGLARLAEAEKARL</sequence>
<organism evidence="1 2">
    <name type="scientific">Tessaracoccus flavus</name>
    <dbReference type="NCBI Taxonomy" id="1610493"/>
    <lineage>
        <taxon>Bacteria</taxon>
        <taxon>Bacillati</taxon>
        <taxon>Actinomycetota</taxon>
        <taxon>Actinomycetes</taxon>
        <taxon>Propionibacteriales</taxon>
        <taxon>Propionibacteriaceae</taxon>
        <taxon>Tessaracoccus</taxon>
    </lineage>
</organism>